<dbReference type="Pfam" id="PF00657">
    <property type="entry name" value="Lipase_GDSL"/>
    <property type="match status" value="1"/>
</dbReference>
<evidence type="ECO:0000256" key="3">
    <source>
        <dbReference type="ARBA" id="ARBA00022801"/>
    </source>
</evidence>
<reference evidence="5" key="1">
    <citation type="journal article" date="2017" name="Nature">
        <title>The genome of Chenopodium quinoa.</title>
        <authorList>
            <person name="Jarvis D.E."/>
            <person name="Ho Y.S."/>
            <person name="Lightfoot D.J."/>
            <person name="Schmoeckel S.M."/>
            <person name="Li B."/>
            <person name="Borm T.J.A."/>
            <person name="Ohyanagi H."/>
            <person name="Mineta K."/>
            <person name="Michell C.T."/>
            <person name="Saber N."/>
            <person name="Kharbatia N.M."/>
            <person name="Rupper R.R."/>
            <person name="Sharp A.R."/>
            <person name="Dally N."/>
            <person name="Boughton B.A."/>
            <person name="Woo Y.H."/>
            <person name="Gao G."/>
            <person name="Schijlen E.G.W.M."/>
            <person name="Guo X."/>
            <person name="Momin A.A."/>
            <person name="Negrao S."/>
            <person name="Al-Babili S."/>
            <person name="Gehring C."/>
            <person name="Roessner U."/>
            <person name="Jung C."/>
            <person name="Murphy K."/>
            <person name="Arold S.T."/>
            <person name="Gojobori T."/>
            <person name="van der Linden C.G."/>
            <person name="van Loo E.N."/>
            <person name="Jellen E.N."/>
            <person name="Maughan P.J."/>
            <person name="Tester M."/>
        </authorList>
    </citation>
    <scope>NUCLEOTIDE SEQUENCE [LARGE SCALE GENOMIC DNA]</scope>
    <source>
        <strain evidence="5">cv. PI 614886</strain>
    </source>
</reference>
<sequence>MYNFGDSNSDTGGISAAFQPIEWPYGQTFFKKPVGRDSDGRVLVDFIAEQLGLPYLSAYLNSIGANFSHGANFATGGSTIRRQNETIFQYGISPFSLDVQIWHHDQFKSRTKDLYDQVKSPFEKSVLPRQEDFAKALYTFDIGQNDLSVAFRTMNNEQIRAAIPNIISQFSSAVQHLYEQGGRSFWIHNTGPIGCLPVNRFYIIDPKPGLVDEFGCIKGQNDMAIEFNKQLKDAVTKLRAQLTEAAITYVDLHSAKYGLVSKTKSLGWADPMNVCCGYHEKYDHVWCGQKGAISNSTTVYGAVCKNPALHVSWDGVHHTEGANHWFANLIFNGSLNDPPIPITHACYRN</sequence>
<keyword evidence="4" id="KW-0325">Glycoprotein</keyword>
<dbReference type="InterPro" id="IPR035669">
    <property type="entry name" value="SGNH_plant_lipase-like"/>
</dbReference>
<protein>
    <submittedName>
        <fullName evidence="5">Uncharacterized protein</fullName>
    </submittedName>
</protein>
<evidence type="ECO:0000256" key="1">
    <source>
        <dbReference type="ARBA" id="ARBA00008668"/>
    </source>
</evidence>
<dbReference type="InterPro" id="IPR001087">
    <property type="entry name" value="GDSL"/>
</dbReference>
<dbReference type="CDD" id="cd01837">
    <property type="entry name" value="SGNH_plant_lipase_like"/>
    <property type="match status" value="1"/>
</dbReference>
<dbReference type="Gene3D" id="3.40.50.1110">
    <property type="entry name" value="SGNH hydrolase"/>
    <property type="match status" value="1"/>
</dbReference>
<name>A0A803L8W3_CHEQI</name>
<evidence type="ECO:0000313" key="6">
    <source>
        <dbReference type="Proteomes" id="UP000596660"/>
    </source>
</evidence>
<dbReference type="AlphaFoldDB" id="A0A803L8W3"/>
<evidence type="ECO:0000256" key="4">
    <source>
        <dbReference type="ARBA" id="ARBA00023180"/>
    </source>
</evidence>
<organism evidence="5 6">
    <name type="scientific">Chenopodium quinoa</name>
    <name type="common">Quinoa</name>
    <dbReference type="NCBI Taxonomy" id="63459"/>
    <lineage>
        <taxon>Eukaryota</taxon>
        <taxon>Viridiplantae</taxon>
        <taxon>Streptophyta</taxon>
        <taxon>Embryophyta</taxon>
        <taxon>Tracheophyta</taxon>
        <taxon>Spermatophyta</taxon>
        <taxon>Magnoliopsida</taxon>
        <taxon>eudicotyledons</taxon>
        <taxon>Gunneridae</taxon>
        <taxon>Pentapetalae</taxon>
        <taxon>Caryophyllales</taxon>
        <taxon>Chenopodiaceae</taxon>
        <taxon>Chenopodioideae</taxon>
        <taxon>Atripliceae</taxon>
        <taxon>Chenopodium</taxon>
    </lineage>
</organism>
<dbReference type="GO" id="GO:0016788">
    <property type="term" value="F:hydrolase activity, acting on ester bonds"/>
    <property type="evidence" value="ECO:0007669"/>
    <property type="project" value="InterPro"/>
</dbReference>
<keyword evidence="2" id="KW-0732">Signal</keyword>
<dbReference type="PANTHER" id="PTHR22835">
    <property type="entry name" value="ZINC FINGER FYVE DOMAIN CONTAINING PROTEIN"/>
    <property type="match status" value="1"/>
</dbReference>
<proteinExistence type="inferred from homology"/>
<accession>A0A803L8W3</accession>
<reference evidence="5" key="2">
    <citation type="submission" date="2021-03" db="UniProtKB">
        <authorList>
            <consortium name="EnsemblPlants"/>
        </authorList>
    </citation>
    <scope>IDENTIFICATION</scope>
</reference>
<evidence type="ECO:0000313" key="5">
    <source>
        <dbReference type="EnsemblPlants" id="AUR62008302-RA:cds"/>
    </source>
</evidence>
<keyword evidence="6" id="KW-1185">Reference proteome</keyword>
<dbReference type="Proteomes" id="UP000596660">
    <property type="component" value="Unplaced"/>
</dbReference>
<dbReference type="OMA" id="QNDMAVE"/>
<dbReference type="Gramene" id="AUR62008302-RA">
    <property type="protein sequence ID" value="AUR62008302-RA:cds"/>
    <property type="gene ID" value="AUR62008302"/>
</dbReference>
<dbReference type="EnsemblPlants" id="AUR62008302-RA">
    <property type="protein sequence ID" value="AUR62008302-RA:cds"/>
    <property type="gene ID" value="AUR62008302"/>
</dbReference>
<dbReference type="InterPro" id="IPR036514">
    <property type="entry name" value="SGNH_hydro_sf"/>
</dbReference>
<dbReference type="PANTHER" id="PTHR22835:SF546">
    <property type="entry name" value="GDSL-LIKE LIPASE_ACYLHYDROLASE"/>
    <property type="match status" value="1"/>
</dbReference>
<comment type="similarity">
    <text evidence="1">Belongs to the 'GDSL' lipolytic enzyme family.</text>
</comment>
<keyword evidence="3" id="KW-0378">Hydrolase</keyword>
<evidence type="ECO:0000256" key="2">
    <source>
        <dbReference type="ARBA" id="ARBA00022729"/>
    </source>
</evidence>